<protein>
    <recommendedName>
        <fullName evidence="4">Rod shape-determining protein MreD</fullName>
    </recommendedName>
</protein>
<feature type="transmembrane region" description="Helical" evidence="1">
    <location>
        <begin position="6"/>
        <end position="27"/>
    </location>
</feature>
<name>A0A1F5WRJ7_9BACT</name>
<proteinExistence type="predicted"/>
<feature type="transmembrane region" description="Helical" evidence="1">
    <location>
        <begin position="76"/>
        <end position="97"/>
    </location>
</feature>
<dbReference type="EMBL" id="MFHI01000032">
    <property type="protein sequence ID" value="OGF78207.1"/>
    <property type="molecule type" value="Genomic_DNA"/>
</dbReference>
<keyword evidence="1" id="KW-0472">Membrane</keyword>
<organism evidence="2 3">
    <name type="scientific">Candidatus Giovannonibacteria bacterium RIFCSPHIGHO2_02_43_13</name>
    <dbReference type="NCBI Taxonomy" id="1798330"/>
    <lineage>
        <taxon>Bacteria</taxon>
        <taxon>Candidatus Giovannoniibacteriota</taxon>
    </lineage>
</organism>
<comment type="caution">
    <text evidence="2">The sequence shown here is derived from an EMBL/GenBank/DDBJ whole genome shotgun (WGS) entry which is preliminary data.</text>
</comment>
<evidence type="ECO:0000256" key="1">
    <source>
        <dbReference type="SAM" id="Phobius"/>
    </source>
</evidence>
<dbReference type="AlphaFoldDB" id="A0A1F5WRJ7"/>
<sequence length="100" mass="11446">MISIIFPLLIGFVFDILAGIKFGFYFVPALIMSVVFYFLPFIFVWLNIAIAYLAAFVAMIIWSYFLAGMNFSSSRFISHIALYLLIIGVTLYLINVLQKK</sequence>
<evidence type="ECO:0000313" key="3">
    <source>
        <dbReference type="Proteomes" id="UP000178425"/>
    </source>
</evidence>
<reference evidence="2 3" key="1">
    <citation type="journal article" date="2016" name="Nat. Commun.">
        <title>Thousands of microbial genomes shed light on interconnected biogeochemical processes in an aquifer system.</title>
        <authorList>
            <person name="Anantharaman K."/>
            <person name="Brown C.T."/>
            <person name="Hug L.A."/>
            <person name="Sharon I."/>
            <person name="Castelle C.J."/>
            <person name="Probst A.J."/>
            <person name="Thomas B.C."/>
            <person name="Singh A."/>
            <person name="Wilkins M.J."/>
            <person name="Karaoz U."/>
            <person name="Brodie E.L."/>
            <person name="Williams K.H."/>
            <person name="Hubbard S.S."/>
            <person name="Banfield J.F."/>
        </authorList>
    </citation>
    <scope>NUCLEOTIDE SEQUENCE [LARGE SCALE GENOMIC DNA]</scope>
</reference>
<accession>A0A1F5WRJ7</accession>
<evidence type="ECO:0000313" key="2">
    <source>
        <dbReference type="EMBL" id="OGF78207.1"/>
    </source>
</evidence>
<feature type="transmembrane region" description="Helical" evidence="1">
    <location>
        <begin position="34"/>
        <end position="64"/>
    </location>
</feature>
<dbReference type="Proteomes" id="UP000178425">
    <property type="component" value="Unassembled WGS sequence"/>
</dbReference>
<gene>
    <name evidence="2" type="ORF">A2W54_03840</name>
</gene>
<keyword evidence="1" id="KW-1133">Transmembrane helix</keyword>
<evidence type="ECO:0008006" key="4">
    <source>
        <dbReference type="Google" id="ProtNLM"/>
    </source>
</evidence>
<keyword evidence="1" id="KW-0812">Transmembrane</keyword>